<evidence type="ECO:0000256" key="3">
    <source>
        <dbReference type="ARBA" id="ARBA00023055"/>
    </source>
</evidence>
<accession>A0A1X2HWY5</accession>
<dbReference type="OrthoDB" id="428159at2759"/>
<dbReference type="Pfam" id="PF25037">
    <property type="entry name" value="VPS13_C"/>
    <property type="match status" value="1"/>
</dbReference>
<gene>
    <name evidence="9" type="ORF">BCR43DRAFT_560572</name>
</gene>
<evidence type="ECO:0000256" key="2">
    <source>
        <dbReference type="ARBA" id="ARBA00022448"/>
    </source>
</evidence>
<dbReference type="InterPro" id="IPR026847">
    <property type="entry name" value="VPS13"/>
</dbReference>
<dbReference type="FunCoup" id="A0A1X2HWY5">
    <property type="interactions" value="293"/>
</dbReference>
<dbReference type="GO" id="GO:0006623">
    <property type="term" value="P:protein targeting to vacuole"/>
    <property type="evidence" value="ECO:0007669"/>
    <property type="project" value="TreeGrafter"/>
</dbReference>
<feature type="region of interest" description="Disordered" evidence="4">
    <location>
        <begin position="866"/>
        <end position="909"/>
    </location>
</feature>
<proteinExistence type="inferred from homology"/>
<keyword evidence="2" id="KW-0813">Transport</keyword>
<comment type="similarity">
    <text evidence="1">Belongs to the VPS13 family.</text>
</comment>
<protein>
    <recommendedName>
        <fullName evidence="11">Vacuolar protein sorting-associated protein</fullName>
    </recommendedName>
</protein>
<sequence length="3124" mass="354068">MLESLVSTLLNRVLGAYVSNLNYNQLQIGIWSGEVVLRDLKLKREALDKLDLPIDVIEGHLGELTLNIPWSNLKGKPVMVSIKDVYVLAGPRSDKNTTEELKEREHQRKMRKLANAELLHETTPNNAKNDTFIDQLSTKILNNLQFSVTGIHVRYEDNVSCPGHRFAAGVTLSELSAISTDENWIPQTIDSAVNTIHKLATLESLTVYWDTDTESVASSTGKDSLKIFKDMIATKSHTPSEHQYILKPVSGTGRLKLNKKFGQDTAKVDATLLFDELSFIVDDEQYRDAVLLIDLFHSYLKKQKYQHMHPPPHVTPKTNPRAYFKFAAEAVRSEIHDRHYQWTWDHFRQRRDDRLAYIRCYVDDQLGRASPEQKEELEQLEWRLSYEDIRFYRSLARGKLKRERAILEERKRKELAEAQKNTTTGWLSSWWYGSAENAGDTQGNEDLVITEEQKQEFYDAIEYDEDKAAAASAVEVSKDTKLFALCMTLNKGSFTVRRKPHATPIDVVSLVFDTVVLGGVQYHEGIKASAALGDLQLFDGVTPNTRYKQLVGAKQDASQSSERRMSNLDPALLRSVNMEDPFFSLVFEHKPLDGRADNAMALMMRNIDIVYNPYIIREVLDFFRPPSTSADSIKALIEVAGDTLEDIKNQTRVGLQFALEQHTTLDLRVDMDAPVIVIPEDCTLPDCRGIVLDAGHINVESNLAPPEIVQQMKSKRSMDYTSDDYARLRSLMYDRFDVHLTQTKILTGDSVNRCLEQVRRPQDQYNYLHLVNRIDMTFLVEMCIVHQSNDLANFKISGHLPLLAVNFSDTKYRILMQLPHLIDASGLLGHDDKDGEKLEEVVSPETARLMHTRLWRAAEKELLLDSDTDTDSSSSEAETAQETLDTDVSGALASSTHSSSSGRSAQPNVQQKQFELDFRVDKVSANILEAHDDHEVLLCDLVLQHLAVHYTMRPYDMLVNVSLKSLDVTDRMEHGDEFKYLVTSDQDVLHGRASEDIKDLVHVEYVRVDRTSPEYLSKYKSIDQTAKVTLSTLNFIVTRSSVLTLYNFVLNTFVDNNDATPTPEKAVYEEKSPSPQEQSIHVSLLLDSVNFIFNNDGTRLATGELSHCDMTMLLANGTTKVAAKLANLTLTDDLRWTPAKLHNNELLTIQGDELIDFRFETFLHDDAYPGYDQALNVKMGSAQFTFLESTIRQLLEYLSKFADMKAVYDRAREAALESAQQLQQSMAKTHFDIVIQTPVVLFPELHKHPRDVVVAHLGEVHASNTFQDEAEGCLNVMDAAIRAINLTSKYYHPKSPDAQQQLQLQTLPMIDNINLNFRIASIHSGEWKNRPEIIIDGQVDDIGMHLTDRQYTFLLDAANMMSRVFAGGEEPQPVISPPPLPSRPGGSTSSTSPPKTRRPSESKTGDVPPRIALTLNAGAIGLDLYMQDPDEPAQSLINLSRIALDDMQVKLDVRKDETMAMHMQIKALTLDDTRPNINSHFKNIVPAIKDRVQLTLQLDISAPEPTRHGIAFLTINDPKMVLSLDHVFHLHNFVMQPFVRQPTPKSPSQQARPDDVQDEGMEIFFCVNVVNPEFILLANPDRKDSEAVVLSANEVIVSKQAVTSLAVRQVGMFLCRMDQRQTSTLRFIQTFDVSLSMNSNCSEDAANPKTEMVVDVDALVLRLSYRDALLITDIFNKAYELYSSSSNAEQGAIEPVSSTSYESMATSVNQTLMHEALRASFQGVQIILIEEIHEIPMVDLHLAPFNVDATNWSRSLSVDVGFSTFINYFNIKNSHWEPLVEPWKFKLRLSKRSMQKQEPLHVKLLSSSDLNVNVTHTFMESAVATAQLLDKQKELVYSGERGAVAPYKIRNWTGYTLHLWNASKGTNPTETVIKTLDNGADMPWWFEDWRERRETTMKTSNNMLSIQLEGALWESLRNIPVDSQGEHMYSLRPRIDEIQHHIVFDIKLIDNLKVVTIRSAMMIENRTLLPIDVGLLDASGHLVQENKVPPGDNFALPIEQAYLNRFVVRPDAGFGYRWTDQVLYWRDLARNATRVVKCQPEDGDMPPFIFQLNPRMDKKNPLFGVYPCMAVRLSAPVEIENLLPFDFNFRIIDKTAGQDFSSFLRKGGTTPLHVIENGHLLLFNMHMPSTEYSSSEFAIISTRGTDDLNTDDSLQLVNRNNVKLTLKINTIDIPDSGGAKKYSIYCPYVIMNKTGQTIAFKARPAWQNAMFNTNNNLSVCRASDKSEPFMYSYPKLDNRNRSLIQVNGSEWSQPLSFEAVGSVQDVVLGKPNGQDEAHLGISIKEGQGKYKLTKLVTITPRFVLSNKMDEAIRYREPESRHDQLLDPHQRTPLYQLRRNAEKQLTIKLPGINNTWSAPFNLQDIGVVHVRLENAEGATAFLMRVTTVLEDATVFIILSKERDEAWPYKLVNQTNDDITFYQADPVVLRDDFTDDRTKRHRTKRYKLPAHQSVSYSWDMPALKEKKLILNSYGRERSINLQEIGSQLPFRHQGRDGRPVITAIDVKTKKEMQIVYLTPYNQSQSYFRPLSSDSSVSMSSASSRETAVREGFETIDVHPVINFVVELRLAQIGVSLVNKHLQEIAYITFRGTELKLTDSNMYQSLRWIIKWVQIDNQLYGTMFPILLYPTNVTKETNQEILPTFQIGLDRVKDDSHGVLYFKYFSILLQEISIEMDEEFIYAILDFTHLEVEGWNTPVDDGKVWELTTEIPDVSPQGDTAQLYFEMLNIQPIGFDLSFLRTDQMNIIDERPQGGSAMMFFVNVLTMAIGNINAAPLRFNALAVENLRASGPDLAQRIFLHYSDQFVYQLHRMLGSADFLGNPVGLFNNLSSGVAELFYEPWQGFIMSDRPQDLGIGIARGFSGFLRKSVFGVTDSFTKFTGSIGKGLSAATMDRQYQDRRRMNMARNRPRHALGGITQGANYFASGLASGMSGLVTRPIEGASKEGVGGFFTGMGKGLVGAVTKPVVGVFDLASNVTEGIRNSATPTDTNDIERIRFPRFIDRDGILRPYSITEAQGQNWLKDVEGGKYFNDQYIAHCLIQQNNERVAMLTSSRILLIRTRRLAVEWQEPFTEIQTIKCEPTGIAIYLRSMSWEPFLVISDKQTRDWFFKKIEEAVLHYHQPLSSQ</sequence>
<feature type="compositionally biased region" description="Low complexity" evidence="4">
    <location>
        <begin position="871"/>
        <end position="905"/>
    </location>
</feature>
<evidence type="ECO:0000259" key="8">
    <source>
        <dbReference type="Pfam" id="PF25037"/>
    </source>
</evidence>
<comment type="caution">
    <text evidence="9">The sequence shown here is derived from an EMBL/GenBank/DDBJ whole genome shotgun (WGS) entry which is preliminary data.</text>
</comment>
<feature type="domain" description="Vacuolar protein sorting-associated protein 13 VPS13 adaptor binding" evidence="7">
    <location>
        <begin position="1888"/>
        <end position="2462"/>
    </location>
</feature>
<keyword evidence="10" id="KW-1185">Reference proteome</keyword>
<dbReference type="STRING" id="13706.A0A1X2HWY5"/>
<dbReference type="EMBL" id="MCGN01000001">
    <property type="protein sequence ID" value="ORZ04021.1"/>
    <property type="molecule type" value="Genomic_DNA"/>
</dbReference>
<evidence type="ECO:0000313" key="9">
    <source>
        <dbReference type="EMBL" id="ORZ04021.1"/>
    </source>
</evidence>
<feature type="domain" description="VPS13-like middle region" evidence="6">
    <location>
        <begin position="1100"/>
        <end position="1832"/>
    </location>
</feature>
<dbReference type="InterPro" id="IPR009543">
    <property type="entry name" value="VPS13_VAB"/>
</dbReference>
<dbReference type="GO" id="GO:0006869">
    <property type="term" value="P:lipid transport"/>
    <property type="evidence" value="ECO:0007669"/>
    <property type="project" value="UniProtKB-KW"/>
</dbReference>
<dbReference type="PANTHER" id="PTHR16166">
    <property type="entry name" value="VACUOLAR PROTEIN SORTING-ASSOCIATED PROTEIN VPS13"/>
    <property type="match status" value="1"/>
</dbReference>
<dbReference type="PANTHER" id="PTHR16166:SF93">
    <property type="entry name" value="INTERMEMBRANE LIPID TRANSFER PROTEIN VPS13"/>
    <property type="match status" value="1"/>
</dbReference>
<dbReference type="Pfam" id="PF12624">
    <property type="entry name" value="VPS13_N"/>
    <property type="match status" value="1"/>
</dbReference>
<organism evidence="9 10">
    <name type="scientific">Syncephalastrum racemosum</name>
    <name type="common">Filamentous fungus</name>
    <dbReference type="NCBI Taxonomy" id="13706"/>
    <lineage>
        <taxon>Eukaryota</taxon>
        <taxon>Fungi</taxon>
        <taxon>Fungi incertae sedis</taxon>
        <taxon>Mucoromycota</taxon>
        <taxon>Mucoromycotina</taxon>
        <taxon>Mucoromycetes</taxon>
        <taxon>Mucorales</taxon>
        <taxon>Syncephalastraceae</taxon>
        <taxon>Syncephalastrum</taxon>
    </lineage>
</organism>
<dbReference type="InterPro" id="IPR026854">
    <property type="entry name" value="VPS13_N"/>
</dbReference>
<dbReference type="GO" id="GO:0045053">
    <property type="term" value="P:protein retention in Golgi apparatus"/>
    <property type="evidence" value="ECO:0007669"/>
    <property type="project" value="TreeGrafter"/>
</dbReference>
<dbReference type="InParanoid" id="A0A1X2HWY5"/>
<evidence type="ECO:0000313" key="10">
    <source>
        <dbReference type="Proteomes" id="UP000242180"/>
    </source>
</evidence>
<feature type="domain" description="Chorein N-terminal" evidence="5">
    <location>
        <begin position="1"/>
        <end position="818"/>
    </location>
</feature>
<dbReference type="GO" id="GO:0045324">
    <property type="term" value="P:late endosome to vacuole transport"/>
    <property type="evidence" value="ECO:0007669"/>
    <property type="project" value="TreeGrafter"/>
</dbReference>
<evidence type="ECO:0000259" key="5">
    <source>
        <dbReference type="Pfam" id="PF12624"/>
    </source>
</evidence>
<dbReference type="InterPro" id="IPR056747">
    <property type="entry name" value="VPS13-like_M"/>
</dbReference>
<feature type="domain" description="Intermembrane lipid transfer protein VPS13-like C-terminal" evidence="8">
    <location>
        <begin position="2993"/>
        <end position="3099"/>
    </location>
</feature>
<dbReference type="Pfam" id="PF25036">
    <property type="entry name" value="VPS13_VAB"/>
    <property type="match status" value="1"/>
</dbReference>
<evidence type="ECO:0000259" key="6">
    <source>
        <dbReference type="Pfam" id="PF25033"/>
    </source>
</evidence>
<keyword evidence="3" id="KW-0445">Lipid transport</keyword>
<feature type="compositionally biased region" description="Low complexity" evidence="4">
    <location>
        <begin position="1383"/>
        <end position="1394"/>
    </location>
</feature>
<dbReference type="OMA" id="SGWRPIR"/>
<feature type="region of interest" description="Disordered" evidence="4">
    <location>
        <begin position="1368"/>
        <end position="1409"/>
    </location>
</feature>
<dbReference type="InterPro" id="IPR056748">
    <property type="entry name" value="VPS13-like_C"/>
</dbReference>
<evidence type="ECO:0000259" key="7">
    <source>
        <dbReference type="Pfam" id="PF25036"/>
    </source>
</evidence>
<evidence type="ECO:0000256" key="1">
    <source>
        <dbReference type="ARBA" id="ARBA00006545"/>
    </source>
</evidence>
<evidence type="ECO:0000256" key="4">
    <source>
        <dbReference type="SAM" id="MobiDB-lite"/>
    </source>
</evidence>
<reference evidence="9 10" key="1">
    <citation type="submission" date="2016-07" db="EMBL/GenBank/DDBJ databases">
        <title>Pervasive Adenine N6-methylation of Active Genes in Fungi.</title>
        <authorList>
            <consortium name="DOE Joint Genome Institute"/>
            <person name="Mondo S.J."/>
            <person name="Dannebaum R.O."/>
            <person name="Kuo R.C."/>
            <person name="Labutti K."/>
            <person name="Haridas S."/>
            <person name="Kuo A."/>
            <person name="Salamov A."/>
            <person name="Ahrendt S.R."/>
            <person name="Lipzen A."/>
            <person name="Sullivan W."/>
            <person name="Andreopoulos W.B."/>
            <person name="Clum A."/>
            <person name="Lindquist E."/>
            <person name="Daum C."/>
            <person name="Ramamoorthy G.K."/>
            <person name="Gryganskyi A."/>
            <person name="Culley D."/>
            <person name="Magnuson J.K."/>
            <person name="James T.Y."/>
            <person name="O'Malley M.A."/>
            <person name="Stajich J.E."/>
            <person name="Spatafora J.W."/>
            <person name="Visel A."/>
            <person name="Grigoriev I.V."/>
        </authorList>
    </citation>
    <scope>NUCLEOTIDE SEQUENCE [LARGE SCALE GENOMIC DNA]</scope>
    <source>
        <strain evidence="9 10">NRRL 2496</strain>
    </source>
</reference>
<name>A0A1X2HWY5_SYNRA</name>
<dbReference type="GO" id="GO:0007005">
    <property type="term" value="P:mitochondrion organization"/>
    <property type="evidence" value="ECO:0007669"/>
    <property type="project" value="TreeGrafter"/>
</dbReference>
<dbReference type="Proteomes" id="UP000242180">
    <property type="component" value="Unassembled WGS sequence"/>
</dbReference>
<dbReference type="Pfam" id="PF25033">
    <property type="entry name" value="VPS13_M"/>
    <property type="match status" value="1"/>
</dbReference>
<evidence type="ECO:0008006" key="11">
    <source>
        <dbReference type="Google" id="ProtNLM"/>
    </source>
</evidence>